<keyword evidence="2" id="KW-1185">Reference proteome</keyword>
<gene>
    <name evidence="1" type="ORF">dnl_46460</name>
</gene>
<dbReference type="RefSeq" id="WP_207688218.1">
    <property type="nucleotide sequence ID" value="NZ_CP061799.1"/>
</dbReference>
<dbReference type="KEGG" id="dli:dnl_46460"/>
<dbReference type="AlphaFoldDB" id="A0A975GIT7"/>
<dbReference type="EMBL" id="CP061799">
    <property type="protein sequence ID" value="QTA82273.1"/>
    <property type="molecule type" value="Genomic_DNA"/>
</dbReference>
<dbReference type="Proteomes" id="UP000663720">
    <property type="component" value="Chromosome"/>
</dbReference>
<sequence>MKFIFSCPVKGQIFETDKFSIIENNGIITDNQGTRQLDAKIRLTSPCILCGEYHIYKACEMLCPFGDKK</sequence>
<evidence type="ECO:0000313" key="2">
    <source>
        <dbReference type="Proteomes" id="UP000663720"/>
    </source>
</evidence>
<reference evidence="1" key="1">
    <citation type="journal article" date="2021" name="Microb. Physiol.">
        <title>Proteogenomic Insights into the Physiology of Marine, Sulfate-Reducing, Filamentous Desulfonema limicola and Desulfonema magnum.</title>
        <authorList>
            <person name="Schnaars V."/>
            <person name="Wohlbrand L."/>
            <person name="Scheve S."/>
            <person name="Hinrichs C."/>
            <person name="Reinhardt R."/>
            <person name="Rabus R."/>
        </authorList>
    </citation>
    <scope>NUCLEOTIDE SEQUENCE</scope>
    <source>
        <strain evidence="1">5ac10</strain>
    </source>
</reference>
<evidence type="ECO:0000313" key="1">
    <source>
        <dbReference type="EMBL" id="QTA82273.1"/>
    </source>
</evidence>
<name>A0A975GIT7_9BACT</name>
<organism evidence="1 2">
    <name type="scientific">Desulfonema limicola</name>
    <dbReference type="NCBI Taxonomy" id="45656"/>
    <lineage>
        <taxon>Bacteria</taxon>
        <taxon>Pseudomonadati</taxon>
        <taxon>Thermodesulfobacteriota</taxon>
        <taxon>Desulfobacteria</taxon>
        <taxon>Desulfobacterales</taxon>
        <taxon>Desulfococcaceae</taxon>
        <taxon>Desulfonema</taxon>
    </lineage>
</organism>
<accession>A0A975GIT7</accession>
<protein>
    <submittedName>
        <fullName evidence="1">Uncharacterized protein</fullName>
    </submittedName>
</protein>
<proteinExistence type="predicted"/>